<comment type="caution">
    <text evidence="2">The sequence shown here is derived from an EMBL/GenBank/DDBJ whole genome shotgun (WGS) entry which is preliminary data.</text>
</comment>
<feature type="region of interest" description="Disordered" evidence="1">
    <location>
        <begin position="1"/>
        <end position="58"/>
    </location>
</feature>
<organism evidence="2 3">
    <name type="scientific">Dryococelus australis</name>
    <dbReference type="NCBI Taxonomy" id="614101"/>
    <lineage>
        <taxon>Eukaryota</taxon>
        <taxon>Metazoa</taxon>
        <taxon>Ecdysozoa</taxon>
        <taxon>Arthropoda</taxon>
        <taxon>Hexapoda</taxon>
        <taxon>Insecta</taxon>
        <taxon>Pterygota</taxon>
        <taxon>Neoptera</taxon>
        <taxon>Polyneoptera</taxon>
        <taxon>Phasmatodea</taxon>
        <taxon>Verophasmatodea</taxon>
        <taxon>Anareolatae</taxon>
        <taxon>Phasmatidae</taxon>
        <taxon>Eurycanthinae</taxon>
        <taxon>Dryococelus</taxon>
    </lineage>
</organism>
<reference evidence="2 3" key="1">
    <citation type="submission" date="2023-02" db="EMBL/GenBank/DDBJ databases">
        <title>LHISI_Scaffold_Assembly.</title>
        <authorList>
            <person name="Stuart O.P."/>
            <person name="Cleave R."/>
            <person name="Magrath M.J.L."/>
            <person name="Mikheyev A.S."/>
        </authorList>
    </citation>
    <scope>NUCLEOTIDE SEQUENCE [LARGE SCALE GENOMIC DNA]</scope>
    <source>
        <strain evidence="2">Daus_M_001</strain>
        <tissue evidence="2">Leg muscle</tissue>
    </source>
</reference>
<dbReference type="EMBL" id="JARBHB010000005">
    <property type="protein sequence ID" value="KAJ8883065.1"/>
    <property type="molecule type" value="Genomic_DNA"/>
</dbReference>
<keyword evidence="3" id="KW-1185">Reference proteome</keyword>
<dbReference type="Proteomes" id="UP001159363">
    <property type="component" value="Chromosome 4"/>
</dbReference>
<protein>
    <submittedName>
        <fullName evidence="2">Uncharacterized protein</fullName>
    </submittedName>
</protein>
<gene>
    <name evidence="2" type="ORF">PR048_014904</name>
</gene>
<accession>A0ABQ9HFF1</accession>
<sequence>MTSAVPMVWRESKDHSSDFKNTVKCPDLPSAIRPVPHSKDLPVSHPPAHARTSSSEPHILTQGELHDLVFNMNSSKKAAEILASCLQKFGISYM</sequence>
<evidence type="ECO:0000313" key="2">
    <source>
        <dbReference type="EMBL" id="KAJ8883065.1"/>
    </source>
</evidence>
<evidence type="ECO:0000256" key="1">
    <source>
        <dbReference type="SAM" id="MobiDB-lite"/>
    </source>
</evidence>
<name>A0ABQ9HFF1_9NEOP</name>
<evidence type="ECO:0000313" key="3">
    <source>
        <dbReference type="Proteomes" id="UP001159363"/>
    </source>
</evidence>
<proteinExistence type="predicted"/>